<sequence length="461" mass="50731">MQSMQRQFGKLWNKCPGDNAKVAVLLKDYEDADAVLAQLIENARMWRDSWAAIASTQLQVVAEYEALYDPVVGAADGQTARETVQTPELQLQRTFSLRKAYTDLKAELAEEITLIEGHVLKPATGARDCIAPIRKTMKKREDRRLDYEKSQDKAEKLRRKPGRTPKEDAALAKADAEFSRASDEFRIADEHLRATLPPIIRASFDLVPPLLSNLILIQNRLLGLYYTALHGYCEEFGFPSPPPPMEDVIATWNGAFSPIRSHVESVCFLARGKAVRPSMSTGNLAASNSNAFMGGVRRTTSGLIPGPKPRTLRAPSGPVEDHTPAPSPSYNRPDYSNATEFTTATILSGAPVNRPSGTLTQREYFNAVEPAAPSARAQFTNGLGKKKPPPPPPPKRVATTKPDQWVVAQYPFTGQGVSDLSFGEGARIRVVKRTETDQDWWVGELEGVTGNFPANYCKPVA</sequence>
<evidence type="ECO:0000256" key="1">
    <source>
        <dbReference type="ARBA" id="ARBA00022443"/>
    </source>
</evidence>
<keyword evidence="7" id="KW-1185">Reference proteome</keyword>
<dbReference type="GO" id="GO:0006897">
    <property type="term" value="P:endocytosis"/>
    <property type="evidence" value="ECO:0007669"/>
    <property type="project" value="InterPro"/>
</dbReference>
<name>A0AAN6U2W7_9PEZI</name>
<dbReference type="GO" id="GO:0030479">
    <property type="term" value="C:actin cortical patch"/>
    <property type="evidence" value="ECO:0007669"/>
    <property type="project" value="TreeGrafter"/>
</dbReference>
<feature type="region of interest" description="Disordered" evidence="3">
    <location>
        <begin position="141"/>
        <end position="169"/>
    </location>
</feature>
<dbReference type="GO" id="GO:0043332">
    <property type="term" value="C:mating projection tip"/>
    <property type="evidence" value="ECO:0007669"/>
    <property type="project" value="TreeGrafter"/>
</dbReference>
<dbReference type="GO" id="GO:0008289">
    <property type="term" value="F:lipid binding"/>
    <property type="evidence" value="ECO:0007669"/>
    <property type="project" value="TreeGrafter"/>
</dbReference>
<dbReference type="AlphaFoldDB" id="A0AAN6U2W7"/>
<dbReference type="RefSeq" id="XP_062648930.1">
    <property type="nucleotide sequence ID" value="XM_062792663.1"/>
</dbReference>
<dbReference type="SMART" id="SM00326">
    <property type="entry name" value="SH3"/>
    <property type="match status" value="1"/>
</dbReference>
<protein>
    <recommendedName>
        <fullName evidence="8">SH3 domain-containing protein</fullName>
    </recommendedName>
</protein>
<dbReference type="PANTHER" id="PTHR47174">
    <property type="entry name" value="BRIDGING INTEGRATOR 3"/>
    <property type="match status" value="1"/>
</dbReference>
<evidence type="ECO:0008006" key="8">
    <source>
        <dbReference type="Google" id="ProtNLM"/>
    </source>
</evidence>
<evidence type="ECO:0000256" key="2">
    <source>
        <dbReference type="PROSITE-ProRule" id="PRU00192"/>
    </source>
</evidence>
<dbReference type="PROSITE" id="PS50002">
    <property type="entry name" value="SH3"/>
    <property type="match status" value="1"/>
</dbReference>
<keyword evidence="1 2" id="KW-0728">SH3 domain</keyword>
<accession>A0AAN6U2W7</accession>
<feature type="domain" description="SH3" evidence="4">
    <location>
        <begin position="401"/>
        <end position="461"/>
    </location>
</feature>
<dbReference type="Gene3D" id="2.30.30.40">
    <property type="entry name" value="SH3 Domains"/>
    <property type="match status" value="1"/>
</dbReference>
<reference evidence="6" key="1">
    <citation type="journal article" date="2023" name="Mol. Phylogenet. Evol.">
        <title>Genome-scale phylogeny and comparative genomics of the fungal order Sordariales.</title>
        <authorList>
            <person name="Hensen N."/>
            <person name="Bonometti L."/>
            <person name="Westerberg I."/>
            <person name="Brannstrom I.O."/>
            <person name="Guillou S."/>
            <person name="Cros-Aarteil S."/>
            <person name="Calhoun S."/>
            <person name="Haridas S."/>
            <person name="Kuo A."/>
            <person name="Mondo S."/>
            <person name="Pangilinan J."/>
            <person name="Riley R."/>
            <person name="LaButti K."/>
            <person name="Andreopoulos B."/>
            <person name="Lipzen A."/>
            <person name="Chen C."/>
            <person name="Yan M."/>
            <person name="Daum C."/>
            <person name="Ng V."/>
            <person name="Clum A."/>
            <person name="Steindorff A."/>
            <person name="Ohm R.A."/>
            <person name="Martin F."/>
            <person name="Silar P."/>
            <person name="Natvig D.O."/>
            <person name="Lalanne C."/>
            <person name="Gautier V."/>
            <person name="Ament-Velasquez S.L."/>
            <person name="Kruys A."/>
            <person name="Hutchinson M.I."/>
            <person name="Powell A.J."/>
            <person name="Barry K."/>
            <person name="Miller A.N."/>
            <person name="Grigoriev I.V."/>
            <person name="Debuchy R."/>
            <person name="Gladieux P."/>
            <person name="Hiltunen Thoren M."/>
            <person name="Johannesson H."/>
        </authorList>
    </citation>
    <scope>NUCLEOTIDE SEQUENCE</scope>
    <source>
        <strain evidence="6">CBS 731.68</strain>
    </source>
</reference>
<dbReference type="GO" id="GO:0031097">
    <property type="term" value="C:medial cortex"/>
    <property type="evidence" value="ECO:0007669"/>
    <property type="project" value="TreeGrafter"/>
</dbReference>
<dbReference type="GeneID" id="87829432"/>
<feature type="region of interest" description="Disordered" evidence="3">
    <location>
        <begin position="379"/>
        <end position="399"/>
    </location>
</feature>
<gene>
    <name evidence="6" type="ORF">N657DRAFT_643990</name>
</gene>
<evidence type="ECO:0000313" key="6">
    <source>
        <dbReference type="EMBL" id="KAK4125159.1"/>
    </source>
</evidence>
<dbReference type="Proteomes" id="UP001302602">
    <property type="component" value="Unassembled WGS sequence"/>
</dbReference>
<dbReference type="SUPFAM" id="SSF50044">
    <property type="entry name" value="SH3-domain"/>
    <property type="match status" value="1"/>
</dbReference>
<evidence type="ECO:0000256" key="3">
    <source>
        <dbReference type="SAM" id="MobiDB-lite"/>
    </source>
</evidence>
<comment type="caution">
    <text evidence="6">The sequence shown here is derived from an EMBL/GenBank/DDBJ whole genome shotgun (WGS) entry which is preliminary data.</text>
</comment>
<evidence type="ECO:0000259" key="5">
    <source>
        <dbReference type="PROSITE" id="PS51021"/>
    </source>
</evidence>
<reference evidence="6" key="2">
    <citation type="submission" date="2023-05" db="EMBL/GenBank/DDBJ databases">
        <authorList>
            <consortium name="Lawrence Berkeley National Laboratory"/>
            <person name="Steindorff A."/>
            <person name="Hensen N."/>
            <person name="Bonometti L."/>
            <person name="Westerberg I."/>
            <person name="Brannstrom I.O."/>
            <person name="Guillou S."/>
            <person name="Cros-Aarteil S."/>
            <person name="Calhoun S."/>
            <person name="Haridas S."/>
            <person name="Kuo A."/>
            <person name="Mondo S."/>
            <person name="Pangilinan J."/>
            <person name="Riley R."/>
            <person name="Labutti K."/>
            <person name="Andreopoulos B."/>
            <person name="Lipzen A."/>
            <person name="Chen C."/>
            <person name="Yanf M."/>
            <person name="Daum C."/>
            <person name="Ng V."/>
            <person name="Clum A."/>
            <person name="Ohm R."/>
            <person name="Martin F."/>
            <person name="Silar P."/>
            <person name="Natvig D."/>
            <person name="Lalanne C."/>
            <person name="Gautier V."/>
            <person name="Ament-Velasquez S.L."/>
            <person name="Kruys A."/>
            <person name="Hutchinson M.I."/>
            <person name="Powell A.J."/>
            <person name="Barry K."/>
            <person name="Miller A.N."/>
            <person name="Grigoriev I.V."/>
            <person name="Debuchy R."/>
            <person name="Gladieux P."/>
            <person name="Thoren M.H."/>
            <person name="Johannesson H."/>
        </authorList>
    </citation>
    <scope>NUCLEOTIDE SEQUENCE</scope>
    <source>
        <strain evidence="6">CBS 731.68</strain>
    </source>
</reference>
<dbReference type="PANTHER" id="PTHR47174:SF2">
    <property type="entry name" value="SH3 DOMAIN SIGNALLING PROTEIN (AFU_ORTHOLOGUE AFUA_5G07670)"/>
    <property type="match status" value="1"/>
</dbReference>
<feature type="region of interest" description="Disordered" evidence="3">
    <location>
        <begin position="299"/>
        <end position="336"/>
    </location>
</feature>
<dbReference type="CDD" id="cd07599">
    <property type="entry name" value="BAR_Rvs167p"/>
    <property type="match status" value="1"/>
</dbReference>
<dbReference type="InterPro" id="IPR046982">
    <property type="entry name" value="BIN3/RVS161-like"/>
</dbReference>
<dbReference type="InterPro" id="IPR004148">
    <property type="entry name" value="BAR_dom"/>
</dbReference>
<dbReference type="InterPro" id="IPR036028">
    <property type="entry name" value="SH3-like_dom_sf"/>
</dbReference>
<dbReference type="PROSITE" id="PS51021">
    <property type="entry name" value="BAR"/>
    <property type="match status" value="1"/>
</dbReference>
<dbReference type="GO" id="GO:0051666">
    <property type="term" value="P:actin cortical patch localization"/>
    <property type="evidence" value="ECO:0007669"/>
    <property type="project" value="InterPro"/>
</dbReference>
<dbReference type="InterPro" id="IPR001452">
    <property type="entry name" value="SH3_domain"/>
</dbReference>
<feature type="compositionally biased region" description="Basic and acidic residues" evidence="3">
    <location>
        <begin position="141"/>
        <end position="155"/>
    </location>
</feature>
<dbReference type="GO" id="GO:0097320">
    <property type="term" value="P:plasma membrane tubulation"/>
    <property type="evidence" value="ECO:0007669"/>
    <property type="project" value="TreeGrafter"/>
</dbReference>
<evidence type="ECO:0000259" key="4">
    <source>
        <dbReference type="PROSITE" id="PS50002"/>
    </source>
</evidence>
<dbReference type="GO" id="GO:1990528">
    <property type="term" value="C:Rvs161p-Rvs167p complex"/>
    <property type="evidence" value="ECO:0007669"/>
    <property type="project" value="TreeGrafter"/>
</dbReference>
<organism evidence="6 7">
    <name type="scientific">Parathielavia appendiculata</name>
    <dbReference type="NCBI Taxonomy" id="2587402"/>
    <lineage>
        <taxon>Eukaryota</taxon>
        <taxon>Fungi</taxon>
        <taxon>Dikarya</taxon>
        <taxon>Ascomycota</taxon>
        <taxon>Pezizomycotina</taxon>
        <taxon>Sordariomycetes</taxon>
        <taxon>Sordariomycetidae</taxon>
        <taxon>Sordariales</taxon>
        <taxon>Chaetomiaceae</taxon>
        <taxon>Parathielavia</taxon>
    </lineage>
</organism>
<dbReference type="Pfam" id="PF14604">
    <property type="entry name" value="SH3_9"/>
    <property type="match status" value="1"/>
</dbReference>
<dbReference type="Gene3D" id="1.20.1270.60">
    <property type="entry name" value="Arfaptin homology (AH) domain/BAR domain"/>
    <property type="match status" value="1"/>
</dbReference>
<dbReference type="Pfam" id="PF03114">
    <property type="entry name" value="BAR"/>
    <property type="match status" value="1"/>
</dbReference>
<dbReference type="SUPFAM" id="SSF103657">
    <property type="entry name" value="BAR/IMD domain-like"/>
    <property type="match status" value="1"/>
</dbReference>
<proteinExistence type="predicted"/>
<dbReference type="FunFam" id="2.30.30.40:FF:000100">
    <property type="entry name" value="SH3 domain-containing YSC84-like protein 1"/>
    <property type="match status" value="1"/>
</dbReference>
<feature type="domain" description="BAR" evidence="5">
    <location>
        <begin position="7"/>
        <end position="242"/>
    </location>
</feature>
<evidence type="ECO:0000313" key="7">
    <source>
        <dbReference type="Proteomes" id="UP001302602"/>
    </source>
</evidence>
<dbReference type="InterPro" id="IPR027267">
    <property type="entry name" value="AH/BAR_dom_sf"/>
</dbReference>
<dbReference type="EMBL" id="MU853226">
    <property type="protein sequence ID" value="KAK4125159.1"/>
    <property type="molecule type" value="Genomic_DNA"/>
</dbReference>